<dbReference type="Proteomes" id="UP001151760">
    <property type="component" value="Unassembled WGS sequence"/>
</dbReference>
<evidence type="ECO:0008006" key="4">
    <source>
        <dbReference type="Google" id="ProtNLM"/>
    </source>
</evidence>
<proteinExistence type="predicted"/>
<evidence type="ECO:0000313" key="2">
    <source>
        <dbReference type="EMBL" id="GJU09548.1"/>
    </source>
</evidence>
<dbReference type="EMBL" id="BQNB010021737">
    <property type="protein sequence ID" value="GJU09548.1"/>
    <property type="molecule type" value="Genomic_DNA"/>
</dbReference>
<accession>A0ABQ5JAK8</accession>
<comment type="caution">
    <text evidence="2">The sequence shown here is derived from an EMBL/GenBank/DDBJ whole genome shotgun (WGS) entry which is preliminary data.</text>
</comment>
<evidence type="ECO:0000313" key="3">
    <source>
        <dbReference type="Proteomes" id="UP001151760"/>
    </source>
</evidence>
<reference evidence="2" key="2">
    <citation type="submission" date="2022-01" db="EMBL/GenBank/DDBJ databases">
        <authorList>
            <person name="Yamashiro T."/>
            <person name="Shiraishi A."/>
            <person name="Satake H."/>
            <person name="Nakayama K."/>
        </authorList>
    </citation>
    <scope>NUCLEOTIDE SEQUENCE</scope>
</reference>
<gene>
    <name evidence="2" type="ORF">Tco_1131944</name>
</gene>
<protein>
    <recommendedName>
        <fullName evidence="4">Gag-pol polyprotein</fullName>
    </recommendedName>
</protein>
<keyword evidence="3" id="KW-1185">Reference proteome</keyword>
<name>A0ABQ5JAK8_9ASTR</name>
<feature type="region of interest" description="Disordered" evidence="1">
    <location>
        <begin position="109"/>
        <end position="129"/>
    </location>
</feature>
<evidence type="ECO:0000256" key="1">
    <source>
        <dbReference type="SAM" id="MobiDB-lite"/>
    </source>
</evidence>
<reference evidence="2" key="1">
    <citation type="journal article" date="2022" name="Int. J. Mol. Sci.">
        <title>Draft Genome of Tanacetum Coccineum: Genomic Comparison of Closely Related Tanacetum-Family Plants.</title>
        <authorList>
            <person name="Yamashiro T."/>
            <person name="Shiraishi A."/>
            <person name="Nakayama K."/>
            <person name="Satake H."/>
        </authorList>
    </citation>
    <scope>NUCLEOTIDE SEQUENCE</scope>
</reference>
<sequence>MSLSQAVFSLDVLSIFKTMHQKPQRSNETIIPCNLLPHDQVRSNSHKGNEVAKPVTPQSESVLSCTNIPTTTFELLQNPGHKTEGNKPWLTRQSVRAVWESKEDVVAGARKRRQRDAESSKRVKTTVSHGEDVDELEAHYSYMAKIQEVSPEESSSSGQSLEHVQNHDENDVFANVDQNAAECVDERDALANLIANLTLDIEENKTILKQLKKANAIIIKKHCQLKEKTKVISDLKVKEGKDIDTMIEMEKQIKFLNEILYKRNQSIQTIHMLAPKCATYNGRSTFASKVLKRAH</sequence>
<organism evidence="2 3">
    <name type="scientific">Tanacetum coccineum</name>
    <dbReference type="NCBI Taxonomy" id="301880"/>
    <lineage>
        <taxon>Eukaryota</taxon>
        <taxon>Viridiplantae</taxon>
        <taxon>Streptophyta</taxon>
        <taxon>Embryophyta</taxon>
        <taxon>Tracheophyta</taxon>
        <taxon>Spermatophyta</taxon>
        <taxon>Magnoliopsida</taxon>
        <taxon>eudicotyledons</taxon>
        <taxon>Gunneridae</taxon>
        <taxon>Pentapetalae</taxon>
        <taxon>asterids</taxon>
        <taxon>campanulids</taxon>
        <taxon>Asterales</taxon>
        <taxon>Asteraceae</taxon>
        <taxon>Asteroideae</taxon>
        <taxon>Anthemideae</taxon>
        <taxon>Anthemidinae</taxon>
        <taxon>Tanacetum</taxon>
    </lineage>
</organism>